<feature type="compositionally biased region" description="Basic and acidic residues" evidence="1">
    <location>
        <begin position="235"/>
        <end position="247"/>
    </location>
</feature>
<keyword evidence="3" id="KW-1185">Reference proteome</keyword>
<sequence length="979" mass="106159">MDYPATKSPAFFYLFELGGLLLAEQFFPPTVVFGPFDPPSPKMSRGHAITIDLPRENPFGEQPARGNRSSGQTTGRSNQGNRPSAGRQAGGRGLTRAQDTDDAGSFDESYGGRQGNVVVLPDVNPFGQDDTPRNARSGGQASGRPSARGEPRARAGGNGNQGRGVTVLASDNPFGRTGNRNAPRIVEYQPTESEPEEDEEEEEEEEQTQDDEEEEYNYPPSPEPVRRANTARAEQPSRRISNQDRGHPNGGQRAANSRNRSRAADAQADDRLVISWVDDVPVSPPRSPAHAHGHHHSSDSNTDSESYFTLRPNGPRSERSVSPGGRVHRSHSHNHRDRHSHHHHGHHDHHHHHHDRFCRECHRLAIPTWQPPFPMPPADWSGYGAPRSPYSPAPPYLYGHPLYANIPHMPSLLDQCRAPYPPLPVAPVAFLRDLQAQSSQGTTSPLPAVPAVPQLPGPAKLEEWKHVLEFLVGNKSQLFMPKLQAEIFDSAPTDRVFRRLTSTVQVRFAERQGTEIINRVHLVPRGSLAMGTVMAGNPKIDVDLVIPSDFILRRWNVTASETDDLRPRTIADALDLHPASINRGEVETAKLQWVIQAVWEQINGSADGFIFPGGREEAERYLPRDWCNRHKESVSDSNRLRLITVGGIPPLKINVFVKVSLSLYGQDMIVGVDRASAKGPSSFQLVKTYRTPGVPLSEPTLSPNLRTAIQLLCWSQSLLKIDIPGVPKLPTIRSSHFHLALTALQQLSPSDKLYVAPSSLPEPFSLRVVLQVVVKILSFLDRAYQTPIMLPSVGGGNGSLVPTMQLAFPLGSCTIADTLSLQFPATIQLAIKAALTQFFPIEKTLSTLSFESVLDNLSGVAVDAAAGAAATKDLASTADTALIGDSSGQPKDGVTGGDALTSETSDPGQAREEAGVVENSSVKDGNSPSRAVSKAGSVVSAAGPSDPLKGKASDKPLKSDQSSNGAGSLVGNRKQRVQK</sequence>
<accession>A0A0B7FA89</accession>
<feature type="compositionally biased region" description="Polar residues" evidence="1">
    <location>
        <begin position="918"/>
        <end position="928"/>
    </location>
</feature>
<evidence type="ECO:0000313" key="2">
    <source>
        <dbReference type="EMBL" id="CEL53088.1"/>
    </source>
</evidence>
<reference evidence="2 3" key="1">
    <citation type="submission" date="2014-11" db="EMBL/GenBank/DDBJ databases">
        <authorList>
            <person name="Wibberg Daniel"/>
        </authorList>
    </citation>
    <scope>NUCLEOTIDE SEQUENCE [LARGE SCALE GENOMIC DNA]</scope>
    <source>
        <strain evidence="2">Rhizoctonia solani AG1-IB 7/3/14</strain>
    </source>
</reference>
<feature type="compositionally biased region" description="Low complexity" evidence="1">
    <location>
        <begin position="929"/>
        <end position="942"/>
    </location>
</feature>
<feature type="compositionally biased region" description="Basic residues" evidence="1">
    <location>
        <begin position="326"/>
        <end position="352"/>
    </location>
</feature>
<organism evidence="2 3">
    <name type="scientific">Thanatephorus cucumeris (strain AG1-IB / isolate 7/3/14)</name>
    <name type="common">Lettuce bottom rot fungus</name>
    <name type="synonym">Rhizoctonia solani</name>
    <dbReference type="NCBI Taxonomy" id="1108050"/>
    <lineage>
        <taxon>Eukaryota</taxon>
        <taxon>Fungi</taxon>
        <taxon>Dikarya</taxon>
        <taxon>Basidiomycota</taxon>
        <taxon>Agaricomycotina</taxon>
        <taxon>Agaricomycetes</taxon>
        <taxon>Cantharellales</taxon>
        <taxon>Ceratobasidiaceae</taxon>
        <taxon>Rhizoctonia</taxon>
        <taxon>Rhizoctonia solani AG-1</taxon>
    </lineage>
</organism>
<gene>
    <name evidence="2" type="ORF">RSOLAG1IB_11220</name>
</gene>
<evidence type="ECO:0000313" key="3">
    <source>
        <dbReference type="Proteomes" id="UP000059188"/>
    </source>
</evidence>
<dbReference type="OrthoDB" id="3260743at2759"/>
<feature type="region of interest" description="Disordered" evidence="1">
    <location>
        <begin position="881"/>
        <end position="979"/>
    </location>
</feature>
<name>A0A0B7FA89_THACB</name>
<feature type="region of interest" description="Disordered" evidence="1">
    <location>
        <begin position="279"/>
        <end position="352"/>
    </location>
</feature>
<evidence type="ECO:0000256" key="1">
    <source>
        <dbReference type="SAM" id="MobiDB-lite"/>
    </source>
</evidence>
<feature type="region of interest" description="Disordered" evidence="1">
    <location>
        <begin position="53"/>
        <end position="267"/>
    </location>
</feature>
<proteinExistence type="predicted"/>
<feature type="compositionally biased region" description="Basic and acidic residues" evidence="1">
    <location>
        <begin position="948"/>
        <end position="958"/>
    </location>
</feature>
<feature type="compositionally biased region" description="Acidic residues" evidence="1">
    <location>
        <begin position="193"/>
        <end position="216"/>
    </location>
</feature>
<dbReference type="Proteomes" id="UP000059188">
    <property type="component" value="Unassembled WGS sequence"/>
</dbReference>
<dbReference type="EMBL" id="LN679210">
    <property type="protein sequence ID" value="CEL53088.1"/>
    <property type="molecule type" value="Genomic_DNA"/>
</dbReference>
<dbReference type="AlphaFoldDB" id="A0A0B7FA89"/>
<feature type="compositionally biased region" description="Polar residues" evidence="1">
    <location>
        <begin position="67"/>
        <end position="82"/>
    </location>
</feature>
<protein>
    <submittedName>
        <fullName evidence="2">Uncharacterized protein</fullName>
    </submittedName>
</protein>